<comment type="function">
    <text evidence="5">Site-specific tyrosine recombinase, which acts by catalyzing the cutting and rejoining of the recombining DNA molecules.</text>
</comment>
<dbReference type="Pfam" id="PF00589">
    <property type="entry name" value="Phage_integrase"/>
    <property type="match status" value="1"/>
</dbReference>
<dbReference type="InterPro" id="IPR004107">
    <property type="entry name" value="Integrase_SAM-like_N"/>
</dbReference>
<gene>
    <name evidence="5" type="primary">xerA</name>
    <name evidence="8" type="ORF">ENV88_04625</name>
</gene>
<dbReference type="Pfam" id="PF02899">
    <property type="entry name" value="Phage_int_SAM_1"/>
    <property type="match status" value="1"/>
</dbReference>
<keyword evidence="2 5" id="KW-0229">DNA integration</keyword>
<dbReference type="Gene3D" id="1.10.150.130">
    <property type="match status" value="1"/>
</dbReference>
<keyword evidence="4 5" id="KW-0233">DNA recombination</keyword>
<feature type="active site" evidence="5">
    <location>
        <position position="143"/>
    </location>
</feature>
<evidence type="ECO:0000256" key="2">
    <source>
        <dbReference type="ARBA" id="ARBA00022908"/>
    </source>
</evidence>
<dbReference type="PROSITE" id="PS51898">
    <property type="entry name" value="TYR_RECOMBINASE"/>
    <property type="match status" value="1"/>
</dbReference>
<reference evidence="8" key="1">
    <citation type="journal article" date="2020" name="mSystems">
        <title>Genome- and Community-Level Interaction Insights into Carbon Utilization and Element Cycling Functions of Hydrothermarchaeota in Hydrothermal Sediment.</title>
        <authorList>
            <person name="Zhou Z."/>
            <person name="Liu Y."/>
            <person name="Xu W."/>
            <person name="Pan J."/>
            <person name="Luo Z.H."/>
            <person name="Li M."/>
        </authorList>
    </citation>
    <scope>NUCLEOTIDE SEQUENCE [LARGE SCALE GENOMIC DNA]</scope>
    <source>
        <strain evidence="8">SpSt-8</strain>
    </source>
</reference>
<feature type="active site" evidence="5">
    <location>
        <position position="167"/>
    </location>
</feature>
<feature type="active site" evidence="5">
    <location>
        <position position="257"/>
    </location>
</feature>
<accession>A0A7C3SLA8</accession>
<dbReference type="EMBL" id="DTIB01000091">
    <property type="protein sequence ID" value="HGB25311.1"/>
    <property type="molecule type" value="Genomic_DNA"/>
</dbReference>
<feature type="domain" description="Tyr recombinase" evidence="6">
    <location>
        <begin position="108"/>
        <end position="279"/>
    </location>
</feature>
<dbReference type="HAMAP" id="MF_02055">
    <property type="entry name" value="Recomb_XerA"/>
    <property type="match status" value="1"/>
</dbReference>
<dbReference type="InterPro" id="IPR050090">
    <property type="entry name" value="Tyrosine_recombinase_XerCD"/>
</dbReference>
<dbReference type="InterPro" id="IPR011010">
    <property type="entry name" value="DNA_brk_join_enz"/>
</dbReference>
<evidence type="ECO:0000256" key="3">
    <source>
        <dbReference type="ARBA" id="ARBA00023125"/>
    </source>
</evidence>
<dbReference type="InterPro" id="IPR010998">
    <property type="entry name" value="Integrase_recombinase_N"/>
</dbReference>
<comment type="subcellular location">
    <subcellularLocation>
        <location evidence="5">Cytoplasm</location>
    </subcellularLocation>
</comment>
<evidence type="ECO:0000256" key="5">
    <source>
        <dbReference type="HAMAP-Rule" id="MF_02055"/>
    </source>
</evidence>
<dbReference type="NCBIfam" id="NF040815">
    <property type="entry name" value="recomb_XerA_Arch"/>
    <property type="match status" value="1"/>
</dbReference>
<feature type="active site" evidence="5">
    <location>
        <position position="231"/>
    </location>
</feature>
<feature type="active site" evidence="5">
    <location>
        <position position="234"/>
    </location>
</feature>
<proteinExistence type="inferred from homology"/>
<evidence type="ECO:0000259" key="6">
    <source>
        <dbReference type="PROSITE" id="PS51898"/>
    </source>
</evidence>
<dbReference type="PANTHER" id="PTHR30349:SF41">
    <property type="entry name" value="INTEGRASE_RECOMBINASE PROTEIN MJ0367-RELATED"/>
    <property type="match status" value="1"/>
</dbReference>
<name>A0A7C3SLA8_THEPE</name>
<feature type="active site" description="O-(3'-phospho-DNA)-tyrosine intermediate" evidence="5">
    <location>
        <position position="266"/>
    </location>
</feature>
<evidence type="ECO:0000259" key="7">
    <source>
        <dbReference type="PROSITE" id="PS51900"/>
    </source>
</evidence>
<dbReference type="InterPro" id="IPR033686">
    <property type="entry name" value="XerA"/>
</dbReference>
<dbReference type="AlphaFoldDB" id="A0A7C3SLA8"/>
<dbReference type="PROSITE" id="PS51900">
    <property type="entry name" value="CB"/>
    <property type="match status" value="1"/>
</dbReference>
<evidence type="ECO:0000313" key="8">
    <source>
        <dbReference type="EMBL" id="HGB25311.1"/>
    </source>
</evidence>
<dbReference type="InterPro" id="IPR044068">
    <property type="entry name" value="CB"/>
</dbReference>
<evidence type="ECO:0000256" key="4">
    <source>
        <dbReference type="ARBA" id="ARBA00023172"/>
    </source>
</evidence>
<keyword evidence="1 5" id="KW-0963">Cytoplasm</keyword>
<dbReference type="GO" id="GO:0005737">
    <property type="term" value="C:cytoplasm"/>
    <property type="evidence" value="ECO:0007669"/>
    <property type="project" value="UniProtKB-SubCell"/>
</dbReference>
<dbReference type="PANTHER" id="PTHR30349">
    <property type="entry name" value="PHAGE INTEGRASE-RELATED"/>
    <property type="match status" value="1"/>
</dbReference>
<comment type="similarity">
    <text evidence="5">Belongs to the 'phage' integrase family. XerA subfamily.</text>
</comment>
<dbReference type="InterPro" id="IPR002104">
    <property type="entry name" value="Integrase_catalytic"/>
</dbReference>
<dbReference type="SUPFAM" id="SSF56349">
    <property type="entry name" value="DNA breaking-rejoining enzymes"/>
    <property type="match status" value="1"/>
</dbReference>
<dbReference type="GO" id="GO:0009037">
    <property type="term" value="F:tyrosine-based site-specific recombinase activity"/>
    <property type="evidence" value="ECO:0007669"/>
    <property type="project" value="UniProtKB-UniRule"/>
</dbReference>
<sequence length="293" mass="33549">MLSSGRLRDMTNAQLLELYISHLIARNRSSRTIKSFRSILSRFLSFLGEKHLSEVTLLDIDLFLAELKKRGWEPSSIYTAAVAVKRFLEFIGLGDRISSFELPRRERRLPRYLEPEEVARMVEACSSLRDRVVILLLFTTGLRVSELVSMRKDDIDLEKRSIRVRGKGGKERVVYFPETLVPLLKAYVEGLPEDAEYLFPSAGRHMHYTTVERIVRKAAESAGLKKKVTPHVLRHSFATHSLAMGLDLREIQELLGHSSLSTTQVYAHVSRERLRRDYDRVWSSMLGSGSTTT</sequence>
<dbReference type="GO" id="GO:0003677">
    <property type="term" value="F:DNA binding"/>
    <property type="evidence" value="ECO:0007669"/>
    <property type="project" value="UniProtKB-UniRule"/>
</dbReference>
<organism evidence="8">
    <name type="scientific">Thermofilum pendens</name>
    <dbReference type="NCBI Taxonomy" id="2269"/>
    <lineage>
        <taxon>Archaea</taxon>
        <taxon>Thermoproteota</taxon>
        <taxon>Thermoprotei</taxon>
        <taxon>Thermofilales</taxon>
        <taxon>Thermofilaceae</taxon>
        <taxon>Thermofilum</taxon>
    </lineage>
</organism>
<comment type="caution">
    <text evidence="8">The sequence shown here is derived from an EMBL/GenBank/DDBJ whole genome shotgun (WGS) entry which is preliminary data.</text>
</comment>
<dbReference type="Gene3D" id="1.10.443.10">
    <property type="entry name" value="Intergrase catalytic core"/>
    <property type="match status" value="1"/>
</dbReference>
<keyword evidence="3 5" id="KW-0238">DNA-binding</keyword>
<evidence type="ECO:0000256" key="1">
    <source>
        <dbReference type="ARBA" id="ARBA00022490"/>
    </source>
</evidence>
<protein>
    <recommendedName>
        <fullName evidence="5">Tyrosine recombinase XerA</fullName>
    </recommendedName>
</protein>
<feature type="domain" description="Core-binding (CB)" evidence="7">
    <location>
        <begin position="10"/>
        <end position="92"/>
    </location>
</feature>
<dbReference type="GO" id="GO:0006313">
    <property type="term" value="P:DNA transposition"/>
    <property type="evidence" value="ECO:0007669"/>
    <property type="project" value="UniProtKB-UniRule"/>
</dbReference>
<dbReference type="InterPro" id="IPR013762">
    <property type="entry name" value="Integrase-like_cat_sf"/>
</dbReference>